<keyword evidence="3" id="KW-0418">Kinase</keyword>
<dbReference type="Pfam" id="PF00072">
    <property type="entry name" value="Response_reg"/>
    <property type="match status" value="1"/>
</dbReference>
<evidence type="ECO:0000256" key="4">
    <source>
        <dbReference type="PROSITE-ProRule" id="PRU00169"/>
    </source>
</evidence>
<dbReference type="EMBL" id="BOML01000051">
    <property type="protein sequence ID" value="GIE05037.1"/>
    <property type="molecule type" value="Genomic_DNA"/>
</dbReference>
<keyword evidence="7" id="KW-1185">Reference proteome</keyword>
<dbReference type="Pfam" id="PF01590">
    <property type="entry name" value="GAF"/>
    <property type="match status" value="1"/>
</dbReference>
<protein>
    <recommendedName>
        <fullName evidence="5">Response regulatory domain-containing protein</fullName>
    </recommendedName>
</protein>
<gene>
    <name evidence="6" type="ORF">Adu01nite_63870</name>
</gene>
<dbReference type="RefSeq" id="WP_203732321.1">
    <property type="nucleotide sequence ID" value="NZ_BAAATX010000012.1"/>
</dbReference>
<dbReference type="Proteomes" id="UP000637628">
    <property type="component" value="Unassembled WGS sequence"/>
</dbReference>
<evidence type="ECO:0000256" key="1">
    <source>
        <dbReference type="ARBA" id="ARBA00022553"/>
    </source>
</evidence>
<dbReference type="PANTHER" id="PTHR44591:SF3">
    <property type="entry name" value="RESPONSE REGULATORY DOMAIN-CONTAINING PROTEIN"/>
    <property type="match status" value="1"/>
</dbReference>
<organism evidence="6 7">
    <name type="scientific">Paractinoplanes durhamensis</name>
    <dbReference type="NCBI Taxonomy" id="113563"/>
    <lineage>
        <taxon>Bacteria</taxon>
        <taxon>Bacillati</taxon>
        <taxon>Actinomycetota</taxon>
        <taxon>Actinomycetes</taxon>
        <taxon>Micromonosporales</taxon>
        <taxon>Micromonosporaceae</taxon>
        <taxon>Paractinoplanes</taxon>
    </lineage>
</organism>
<evidence type="ECO:0000259" key="5">
    <source>
        <dbReference type="PROSITE" id="PS50110"/>
    </source>
</evidence>
<dbReference type="PROSITE" id="PS50110">
    <property type="entry name" value="RESPONSE_REGULATORY"/>
    <property type="match status" value="1"/>
</dbReference>
<dbReference type="InterPro" id="IPR029016">
    <property type="entry name" value="GAF-like_dom_sf"/>
</dbReference>
<accession>A0ABQ3Z5D1</accession>
<dbReference type="PANTHER" id="PTHR44591">
    <property type="entry name" value="STRESS RESPONSE REGULATOR PROTEIN 1"/>
    <property type="match status" value="1"/>
</dbReference>
<dbReference type="InterPro" id="IPR050595">
    <property type="entry name" value="Bact_response_regulator"/>
</dbReference>
<evidence type="ECO:0000313" key="7">
    <source>
        <dbReference type="Proteomes" id="UP000637628"/>
    </source>
</evidence>
<dbReference type="Gene3D" id="3.40.50.2300">
    <property type="match status" value="1"/>
</dbReference>
<keyword evidence="1 4" id="KW-0597">Phosphoprotein</keyword>
<keyword evidence="2" id="KW-0808">Transferase</keyword>
<dbReference type="InterPro" id="IPR001789">
    <property type="entry name" value="Sig_transdc_resp-reg_receiver"/>
</dbReference>
<evidence type="ECO:0000313" key="6">
    <source>
        <dbReference type="EMBL" id="GIE05037.1"/>
    </source>
</evidence>
<evidence type="ECO:0000256" key="2">
    <source>
        <dbReference type="ARBA" id="ARBA00022679"/>
    </source>
</evidence>
<dbReference type="SMART" id="SM00448">
    <property type="entry name" value="REC"/>
    <property type="match status" value="1"/>
</dbReference>
<sequence>MAVIVAAEDDADVADLLATTLSRAGHVVHMAGTGPRALQMVAETHPDLVILDHGMPGMSGLDVARRLRADDTTAGMPMMMLTAFAPDGARDVFDQVLHKPIPFRQIADVARNLLATTGLRKLTTGRPLNDPERLAAVARLLDEPDPVDELALAMEIANLAEATGAQSAAVGLVLDSTLQVVASVGLPDLIIEAGGVPIEWTPCGVLAGNDRPVLFDDLTRDPIFRDLPLVSLSDVRSYAGVPMHSPEGLVVASMVVMAPEPMRFSGRTLEILTAAVPRIMKLIDRRR</sequence>
<evidence type="ECO:0000256" key="3">
    <source>
        <dbReference type="ARBA" id="ARBA00022777"/>
    </source>
</evidence>
<dbReference type="SUPFAM" id="SSF52172">
    <property type="entry name" value="CheY-like"/>
    <property type="match status" value="1"/>
</dbReference>
<dbReference type="InterPro" id="IPR011006">
    <property type="entry name" value="CheY-like_superfamily"/>
</dbReference>
<dbReference type="InterPro" id="IPR003018">
    <property type="entry name" value="GAF"/>
</dbReference>
<dbReference type="Gene3D" id="3.30.450.40">
    <property type="match status" value="1"/>
</dbReference>
<feature type="domain" description="Response regulatory" evidence="5">
    <location>
        <begin position="3"/>
        <end position="114"/>
    </location>
</feature>
<proteinExistence type="predicted"/>
<dbReference type="SUPFAM" id="SSF55781">
    <property type="entry name" value="GAF domain-like"/>
    <property type="match status" value="1"/>
</dbReference>
<comment type="caution">
    <text evidence="6">The sequence shown here is derived from an EMBL/GenBank/DDBJ whole genome shotgun (WGS) entry which is preliminary data.</text>
</comment>
<name>A0ABQ3Z5D1_9ACTN</name>
<reference evidence="6 7" key="1">
    <citation type="submission" date="2021-01" db="EMBL/GenBank/DDBJ databases">
        <title>Whole genome shotgun sequence of Actinoplanes durhamensis NBRC 14914.</title>
        <authorList>
            <person name="Komaki H."/>
            <person name="Tamura T."/>
        </authorList>
    </citation>
    <scope>NUCLEOTIDE SEQUENCE [LARGE SCALE GENOMIC DNA]</scope>
    <source>
        <strain evidence="6 7">NBRC 14914</strain>
    </source>
</reference>
<feature type="modified residue" description="4-aspartylphosphate" evidence="4">
    <location>
        <position position="52"/>
    </location>
</feature>